<comment type="similarity">
    <text evidence="1">Belongs to the peptidase C1 family.</text>
</comment>
<dbReference type="SUPFAM" id="SSF54001">
    <property type="entry name" value="Cysteine proteinases"/>
    <property type="match status" value="1"/>
</dbReference>
<dbReference type="InterPro" id="IPR038765">
    <property type="entry name" value="Papain-like_cys_pep_sf"/>
</dbReference>
<evidence type="ECO:0000313" key="4">
    <source>
        <dbReference type="EMBL" id="CAL5980981.1"/>
    </source>
</evidence>
<dbReference type="InterPro" id="IPR000668">
    <property type="entry name" value="Peptidase_C1A_C"/>
</dbReference>
<evidence type="ECO:0000256" key="1">
    <source>
        <dbReference type="ARBA" id="ARBA00008455"/>
    </source>
</evidence>
<keyword evidence="2" id="KW-1133">Transmembrane helix</keyword>
<name>A0ABP1GWM7_9EUKA</name>
<feature type="domain" description="Peptidase C1A papain C-terminal" evidence="3">
    <location>
        <begin position="101"/>
        <end position="358"/>
    </location>
</feature>
<dbReference type="EMBL" id="CAXDID020000013">
    <property type="protein sequence ID" value="CAL5980981.1"/>
    <property type="molecule type" value="Genomic_DNA"/>
</dbReference>
<proteinExistence type="inferred from homology"/>
<evidence type="ECO:0000259" key="3">
    <source>
        <dbReference type="SMART" id="SM00645"/>
    </source>
</evidence>
<sequence>MITLIQTLSIIINTYLPCGHNYKRFQQNYNSALSKTEFCKYYDYLPKQFQLYLPQQLGQQQTSQHTNIPNKFPEASDEEICTDYAIPLYPFERHVIFEENLPLSVDFRESGLITKAYNQGKCGACEVFVAAEMAETFLLRDYDSYYLNPSFGNSSRNLSISIDFMLRNSINNEQCDGANYYILMSDMVLFKTFETTANFPYDDRKKKYELASPKIPESDFFQPFALNQLKVKTKSYTCLTNVIIIKQFDGKTFTQQESLQIKHLLARGLPVQGSMQVMQPDLKYQVRFQLYKNGLLKGPCEKPGVDHSIMFVGYGRFKNVPVWVFRNSWGSSWGKEGIFYIERGSNSYCSEMQANSNLPRTETIETLLEKNWRKQFGFQAEIIYDQRRGYDGLDFDDGTFKKEPEQGGRLFFACTLGMFALWVLAMIGMCIGGKIAQCKKKKAKQSENEALVIQTDEL</sequence>
<protein>
    <submittedName>
        <fullName evidence="4">Cathepsin_L</fullName>
    </submittedName>
</protein>
<comment type="caution">
    <text evidence="4">The sequence shown here is derived from an EMBL/GenBank/DDBJ whole genome shotgun (WGS) entry which is preliminary data.</text>
</comment>
<keyword evidence="2" id="KW-0472">Membrane</keyword>
<reference evidence="4 5" key="1">
    <citation type="submission" date="2024-07" db="EMBL/GenBank/DDBJ databases">
        <authorList>
            <person name="Akdeniz Z."/>
        </authorList>
    </citation>
    <scope>NUCLEOTIDE SEQUENCE [LARGE SCALE GENOMIC DNA]</scope>
</reference>
<dbReference type="InterPro" id="IPR013128">
    <property type="entry name" value="Peptidase_C1A"/>
</dbReference>
<feature type="transmembrane region" description="Helical" evidence="2">
    <location>
        <begin position="410"/>
        <end position="432"/>
    </location>
</feature>
<evidence type="ECO:0000256" key="2">
    <source>
        <dbReference type="SAM" id="Phobius"/>
    </source>
</evidence>
<organism evidence="4 5">
    <name type="scientific">Hexamita inflata</name>
    <dbReference type="NCBI Taxonomy" id="28002"/>
    <lineage>
        <taxon>Eukaryota</taxon>
        <taxon>Metamonada</taxon>
        <taxon>Diplomonadida</taxon>
        <taxon>Hexamitidae</taxon>
        <taxon>Hexamitinae</taxon>
        <taxon>Hexamita</taxon>
    </lineage>
</organism>
<dbReference type="Pfam" id="PF00112">
    <property type="entry name" value="Peptidase_C1"/>
    <property type="match status" value="1"/>
</dbReference>
<accession>A0ABP1GWM7</accession>
<dbReference type="PANTHER" id="PTHR12411">
    <property type="entry name" value="CYSTEINE PROTEASE FAMILY C1-RELATED"/>
    <property type="match status" value="1"/>
</dbReference>
<evidence type="ECO:0000313" key="5">
    <source>
        <dbReference type="Proteomes" id="UP001642409"/>
    </source>
</evidence>
<keyword evidence="5" id="KW-1185">Reference proteome</keyword>
<dbReference type="SMART" id="SM00645">
    <property type="entry name" value="Pept_C1"/>
    <property type="match status" value="1"/>
</dbReference>
<dbReference type="Proteomes" id="UP001642409">
    <property type="component" value="Unassembled WGS sequence"/>
</dbReference>
<keyword evidence="2" id="KW-0812">Transmembrane</keyword>
<dbReference type="Gene3D" id="3.90.70.10">
    <property type="entry name" value="Cysteine proteinases"/>
    <property type="match status" value="1"/>
</dbReference>
<gene>
    <name evidence="4" type="ORF">HINF_LOCUS6427</name>
</gene>